<evidence type="ECO:0000313" key="2">
    <source>
        <dbReference type="Proteomes" id="UP001497535"/>
    </source>
</evidence>
<name>A0ACB1AEQ3_MELEN</name>
<dbReference type="Proteomes" id="UP001497535">
    <property type="component" value="Unassembled WGS sequence"/>
</dbReference>
<sequence length="54" mass="6156">MGHHRKSNSLVTLSRFSSLSFIYSLVFIIALYFRLPVSNSNISKITDPIRILSD</sequence>
<protein>
    <submittedName>
        <fullName evidence="1">Uncharacterized protein</fullName>
    </submittedName>
</protein>
<comment type="caution">
    <text evidence="1">The sequence shown here is derived from an EMBL/GenBank/DDBJ whole genome shotgun (WGS) entry which is preliminary data.</text>
</comment>
<keyword evidence="2" id="KW-1185">Reference proteome</keyword>
<reference evidence="1" key="1">
    <citation type="submission" date="2023-11" db="EMBL/GenBank/DDBJ databases">
        <authorList>
            <person name="Poullet M."/>
        </authorList>
    </citation>
    <scope>NUCLEOTIDE SEQUENCE</scope>
    <source>
        <strain evidence="1">E1834</strain>
    </source>
</reference>
<evidence type="ECO:0000313" key="1">
    <source>
        <dbReference type="EMBL" id="CAK5089638.1"/>
    </source>
</evidence>
<gene>
    <name evidence="1" type="ORF">MENTE1834_LOCUS37365</name>
</gene>
<dbReference type="EMBL" id="CAVMJV010000078">
    <property type="protein sequence ID" value="CAK5089638.1"/>
    <property type="molecule type" value="Genomic_DNA"/>
</dbReference>
<organism evidence="1 2">
    <name type="scientific">Meloidogyne enterolobii</name>
    <name type="common">Root-knot nematode worm</name>
    <name type="synonym">Meloidogyne mayaguensis</name>
    <dbReference type="NCBI Taxonomy" id="390850"/>
    <lineage>
        <taxon>Eukaryota</taxon>
        <taxon>Metazoa</taxon>
        <taxon>Ecdysozoa</taxon>
        <taxon>Nematoda</taxon>
        <taxon>Chromadorea</taxon>
        <taxon>Rhabditida</taxon>
        <taxon>Tylenchina</taxon>
        <taxon>Tylenchomorpha</taxon>
        <taxon>Tylenchoidea</taxon>
        <taxon>Meloidogynidae</taxon>
        <taxon>Meloidogyninae</taxon>
        <taxon>Meloidogyne</taxon>
    </lineage>
</organism>
<proteinExistence type="predicted"/>
<accession>A0ACB1AEQ3</accession>